<dbReference type="Proteomes" id="UP000271426">
    <property type="component" value="Chromosome"/>
</dbReference>
<dbReference type="EMBL" id="CP033898">
    <property type="protein sequence ID" value="AZA09734.1"/>
    <property type="molecule type" value="Genomic_DNA"/>
</dbReference>
<evidence type="ECO:0000313" key="3">
    <source>
        <dbReference type="Proteomes" id="UP000271426"/>
    </source>
</evidence>
<dbReference type="AlphaFoldDB" id="A0A3G6J0R7"/>
<protein>
    <recommendedName>
        <fullName evidence="1">Helicase XPB/Ssl2 N-terminal domain-containing protein</fullName>
    </recommendedName>
</protein>
<gene>
    <name evidence="2" type="ORF">CPPEL_08135</name>
</gene>
<dbReference type="KEGG" id="cpso:CPPEL_08135"/>
<organism evidence="2 3">
    <name type="scientific">Corynebacterium pseudopelargi</name>
    <dbReference type="NCBI Taxonomy" id="2080757"/>
    <lineage>
        <taxon>Bacteria</taxon>
        <taxon>Bacillati</taxon>
        <taxon>Actinomycetota</taxon>
        <taxon>Actinomycetes</taxon>
        <taxon>Mycobacteriales</taxon>
        <taxon>Corynebacteriaceae</taxon>
        <taxon>Corynebacterium</taxon>
    </lineage>
</organism>
<reference evidence="2 3" key="1">
    <citation type="submission" date="2018-11" db="EMBL/GenBank/DDBJ databases">
        <authorList>
            <person name="Kleinhagauer T."/>
            <person name="Glaeser S.P."/>
            <person name="Spergser J."/>
            <person name="Ruckert C."/>
            <person name="Kaempfer P."/>
            <person name="Busse H.-J."/>
        </authorList>
    </citation>
    <scope>NUCLEOTIDE SEQUENCE [LARGE SCALE GENOMIC DNA]</scope>
    <source>
        <strain evidence="2 3">812CH</strain>
    </source>
</reference>
<evidence type="ECO:0000259" key="1">
    <source>
        <dbReference type="Pfam" id="PF13625"/>
    </source>
</evidence>
<sequence>MGVKLVYIMAHSHTRSFVDWLRSLDQQALAALLGARPDALAPPPPGITSLAERLLLPASLRRAVLQAHAFDIALLHVAASQGAEFSPIVAPDLVQSLLPILQREAPEITTQRVATLVEQSQEHLAQLGLCMNFSEGMMIPRGVMSALPSGLEPAIAFEPSQLQSQLDGLDQKQRAIIDTLNHGGGTGTTRDAAIDADPQRPIPQLIAKGLLLRINEHTVRLPAMVRAALRGLTPAAPTLLPPDNWPPVYPQDLAANDAATGAGLEIVRLMRTVIEYLGQHPGVLVKSGALAQRTTQQLCTALEIDQEVLAQLLSVAVAARLIARGEPQPLPASDTGGDYLAPTSQADAWMTQPMAKQWAHLLESWWLQANWALWLIGTPDAKGQAHKIFSADTILRDLPQRRQALLEAAAANGGSTKRIEQALAFAHPILALNISTEEIEAQLRNAMWIGALGPDLAPTAQLVALIQQDSVLPACEAATPDPVEYFIPQGDMTVLVPGPLSPKIEAELKLLAQVESPGLASVYRLNDASIRRALDAGRTAAEIKEFFHRHTLGELPQAVGFLVDDAARKHGSIRGGAALSYIRSDDEALLQEAIRADSSHRLGLRRIAPSVAIAQVPLVQVIEQLRAAGLMPVAEDDQGVALDLRPAPSRIPLAPAPQASSTQPSIEAALKAIEAGDALNRAAEHASTTTPSSAKETLGLLRAAVRANQQVMLGFVDNTGRVQRILVAPVDVSAGKLSAVEAATDKVEHFPLHRITEVGQIQG</sequence>
<keyword evidence="3" id="KW-1185">Reference proteome</keyword>
<dbReference type="Pfam" id="PF13625">
    <property type="entry name" value="Helicase_C_3"/>
    <property type="match status" value="1"/>
</dbReference>
<name>A0A3G6J0R7_9CORY</name>
<feature type="domain" description="Helicase XPB/Ssl2 N-terminal" evidence="1">
    <location>
        <begin position="487"/>
        <end position="608"/>
    </location>
</feature>
<dbReference type="InterPro" id="IPR032830">
    <property type="entry name" value="XPB/Ssl2_N"/>
</dbReference>
<evidence type="ECO:0000313" key="2">
    <source>
        <dbReference type="EMBL" id="AZA09734.1"/>
    </source>
</evidence>
<proteinExistence type="predicted"/>
<accession>A0A3G6J0R7</accession>